<feature type="non-terminal residue" evidence="10">
    <location>
        <position position="1"/>
    </location>
</feature>
<feature type="non-terminal residue" evidence="10">
    <location>
        <position position="318"/>
    </location>
</feature>
<dbReference type="SUPFAM" id="SSF161098">
    <property type="entry name" value="MetI-like"/>
    <property type="match status" value="1"/>
</dbReference>
<dbReference type="AlphaFoldDB" id="A0A382RTF5"/>
<protein>
    <recommendedName>
        <fullName evidence="9">ABC transmembrane type-1 domain-containing protein</fullName>
    </recommendedName>
</protein>
<keyword evidence="6 8" id="KW-1133">Transmembrane helix</keyword>
<feature type="transmembrane region" description="Helical" evidence="8">
    <location>
        <begin position="262"/>
        <end position="280"/>
    </location>
</feature>
<dbReference type="GO" id="GO:0031460">
    <property type="term" value="P:glycine betaine transport"/>
    <property type="evidence" value="ECO:0007669"/>
    <property type="project" value="TreeGrafter"/>
</dbReference>
<feature type="transmembrane region" description="Helical" evidence="8">
    <location>
        <begin position="93"/>
        <end position="112"/>
    </location>
</feature>
<dbReference type="PANTHER" id="PTHR47737">
    <property type="entry name" value="GLYCINE BETAINE/PROLINE BETAINE TRANSPORT SYSTEM PERMEASE PROTEIN PROW"/>
    <property type="match status" value="1"/>
</dbReference>
<dbReference type="PROSITE" id="PS50928">
    <property type="entry name" value="ABC_TM1"/>
    <property type="match status" value="1"/>
</dbReference>
<evidence type="ECO:0000256" key="1">
    <source>
        <dbReference type="ARBA" id="ARBA00004141"/>
    </source>
</evidence>
<feature type="transmembrane region" description="Helical" evidence="8">
    <location>
        <begin position="159"/>
        <end position="177"/>
    </location>
</feature>
<name>A0A382RTF5_9ZZZZ</name>
<dbReference type="PANTHER" id="PTHR47737:SF1">
    <property type="entry name" value="GLYCINE BETAINE_PROLINE BETAINE TRANSPORT SYSTEM PERMEASE PROTEIN PROW"/>
    <property type="match status" value="1"/>
</dbReference>
<feature type="transmembrane region" description="Helical" evidence="8">
    <location>
        <begin position="287"/>
        <end position="306"/>
    </location>
</feature>
<evidence type="ECO:0000259" key="9">
    <source>
        <dbReference type="PROSITE" id="PS50928"/>
    </source>
</evidence>
<reference evidence="10" key="1">
    <citation type="submission" date="2018-05" db="EMBL/GenBank/DDBJ databases">
        <authorList>
            <person name="Lanie J.A."/>
            <person name="Ng W.-L."/>
            <person name="Kazmierczak K.M."/>
            <person name="Andrzejewski T.M."/>
            <person name="Davidsen T.M."/>
            <person name="Wayne K.J."/>
            <person name="Tettelin H."/>
            <person name="Glass J.I."/>
            <person name="Rusch D."/>
            <person name="Podicherti R."/>
            <person name="Tsui H.-C.T."/>
            <person name="Winkler M.E."/>
        </authorList>
    </citation>
    <scope>NUCLEOTIDE SEQUENCE</scope>
</reference>
<evidence type="ECO:0000256" key="3">
    <source>
        <dbReference type="ARBA" id="ARBA00022448"/>
    </source>
</evidence>
<gene>
    <name evidence="10" type="ORF">METZ01_LOCUS353828</name>
</gene>
<evidence type="ECO:0000256" key="7">
    <source>
        <dbReference type="ARBA" id="ARBA00023136"/>
    </source>
</evidence>
<evidence type="ECO:0000256" key="5">
    <source>
        <dbReference type="ARBA" id="ARBA00022692"/>
    </source>
</evidence>
<proteinExistence type="predicted"/>
<evidence type="ECO:0000256" key="2">
    <source>
        <dbReference type="ARBA" id="ARBA00004236"/>
    </source>
</evidence>
<feature type="domain" description="ABC transmembrane type-1" evidence="9">
    <location>
        <begin position="1"/>
        <end position="111"/>
    </location>
</feature>
<organism evidence="10">
    <name type="scientific">marine metagenome</name>
    <dbReference type="NCBI Taxonomy" id="408172"/>
    <lineage>
        <taxon>unclassified sequences</taxon>
        <taxon>metagenomes</taxon>
        <taxon>ecological metagenomes</taxon>
    </lineage>
</organism>
<dbReference type="Gene3D" id="1.10.3720.10">
    <property type="entry name" value="MetI-like"/>
    <property type="match status" value="1"/>
</dbReference>
<comment type="subcellular location">
    <subcellularLocation>
        <location evidence="2">Cell membrane</location>
    </subcellularLocation>
    <subcellularLocation>
        <location evidence="1">Membrane</location>
        <topology evidence="1">Multi-pass membrane protein</topology>
    </subcellularLocation>
</comment>
<dbReference type="InterPro" id="IPR000515">
    <property type="entry name" value="MetI-like"/>
</dbReference>
<dbReference type="EMBL" id="UINC01124078">
    <property type="protein sequence ID" value="SVD00974.1"/>
    <property type="molecule type" value="Genomic_DNA"/>
</dbReference>
<feature type="transmembrane region" description="Helical" evidence="8">
    <location>
        <begin position="192"/>
        <end position="214"/>
    </location>
</feature>
<dbReference type="GO" id="GO:0015871">
    <property type="term" value="P:choline transport"/>
    <property type="evidence" value="ECO:0007669"/>
    <property type="project" value="TreeGrafter"/>
</dbReference>
<evidence type="ECO:0000256" key="8">
    <source>
        <dbReference type="SAM" id="Phobius"/>
    </source>
</evidence>
<dbReference type="InterPro" id="IPR035906">
    <property type="entry name" value="MetI-like_sf"/>
</dbReference>
<feature type="transmembrane region" description="Helical" evidence="8">
    <location>
        <begin position="50"/>
        <end position="73"/>
    </location>
</feature>
<dbReference type="GO" id="GO:0043190">
    <property type="term" value="C:ATP-binding cassette (ABC) transporter complex"/>
    <property type="evidence" value="ECO:0007669"/>
    <property type="project" value="TreeGrafter"/>
</dbReference>
<keyword evidence="5 8" id="KW-0812">Transmembrane</keyword>
<dbReference type="GO" id="GO:0015226">
    <property type="term" value="F:carnitine transmembrane transporter activity"/>
    <property type="evidence" value="ECO:0007669"/>
    <property type="project" value="TreeGrafter"/>
</dbReference>
<keyword evidence="3" id="KW-0813">Transport</keyword>
<dbReference type="CDD" id="cd06261">
    <property type="entry name" value="TM_PBP2"/>
    <property type="match status" value="1"/>
</dbReference>
<accession>A0A382RTF5</accession>
<keyword evidence="7 8" id="KW-0472">Membrane</keyword>
<keyword evidence="4" id="KW-1003">Cell membrane</keyword>
<evidence type="ECO:0000256" key="4">
    <source>
        <dbReference type="ARBA" id="ARBA00022475"/>
    </source>
</evidence>
<dbReference type="Pfam" id="PF00528">
    <property type="entry name" value="BPD_transp_1"/>
    <property type="match status" value="1"/>
</dbReference>
<sequence>TMIYSMPPVIRLTNLGIRQVPKEVVEASRSFGAGSFQTLWKIQHPLARPAIMMGVNQTIMMALSMVIFVALIGSGGLGRTIWQAMQRLEVGRALEAGIAVVLLAIILDRVSYKFTSSNPRSRSRKQTRADISAKYFAMPGLSTKISHIFRQCLSVGKGGLINIISSLFSIVNLLWINSTKVLKAHEYVVRNVGWLFGVLVLLVVLFFTAFVYEINEYPRSATFHFRKSVDHAASWMNIHLFFITEPIRTLMLTHALMPAKQFLMWIPWPVMIISSGLVTLKLCGWRVAIIALVGFSFIAITNLWVLTMDTLGQLLVSL</sequence>
<dbReference type="GO" id="GO:0005275">
    <property type="term" value="F:amine transmembrane transporter activity"/>
    <property type="evidence" value="ECO:0007669"/>
    <property type="project" value="TreeGrafter"/>
</dbReference>
<evidence type="ECO:0000313" key="10">
    <source>
        <dbReference type="EMBL" id="SVD00974.1"/>
    </source>
</evidence>
<evidence type="ECO:0000256" key="6">
    <source>
        <dbReference type="ARBA" id="ARBA00022989"/>
    </source>
</evidence>